<reference evidence="1" key="1">
    <citation type="journal article" date="2023" name="IScience">
        <title>Live-bearing cockroach genome reveals convergent evolutionary mechanisms linked to viviparity in insects and beyond.</title>
        <authorList>
            <person name="Fouks B."/>
            <person name="Harrison M.C."/>
            <person name="Mikhailova A.A."/>
            <person name="Marchal E."/>
            <person name="English S."/>
            <person name="Carruthers M."/>
            <person name="Jennings E.C."/>
            <person name="Chiamaka E.L."/>
            <person name="Frigard R.A."/>
            <person name="Pippel M."/>
            <person name="Attardo G.M."/>
            <person name="Benoit J.B."/>
            <person name="Bornberg-Bauer E."/>
            <person name="Tobe S.S."/>
        </authorList>
    </citation>
    <scope>NUCLEOTIDE SEQUENCE</scope>
    <source>
        <strain evidence="1">Stay&amp;Tobe</strain>
    </source>
</reference>
<name>A0AAD8EII1_DIPPU</name>
<accession>A0AAD8EII1</accession>
<feature type="non-terminal residue" evidence="1">
    <location>
        <position position="1"/>
    </location>
</feature>
<protein>
    <submittedName>
        <fullName evidence="1">Uncharacterized protein</fullName>
    </submittedName>
</protein>
<evidence type="ECO:0000313" key="1">
    <source>
        <dbReference type="EMBL" id="KAJ9590802.1"/>
    </source>
</evidence>
<sequence length="57" mass="6887">LFYKFSIDFSSLHTVEQDISTFHVRSYDEMFRPDSDLNMGNNIMRFLIHEMKVRLIT</sequence>
<dbReference type="Proteomes" id="UP001233999">
    <property type="component" value="Unassembled WGS sequence"/>
</dbReference>
<reference evidence="1" key="2">
    <citation type="submission" date="2023-05" db="EMBL/GenBank/DDBJ databases">
        <authorList>
            <person name="Fouks B."/>
        </authorList>
    </citation>
    <scope>NUCLEOTIDE SEQUENCE</scope>
    <source>
        <strain evidence="1">Stay&amp;Tobe</strain>
        <tissue evidence="1">Testes</tissue>
    </source>
</reference>
<dbReference type="AlphaFoldDB" id="A0AAD8EII1"/>
<gene>
    <name evidence="1" type="ORF">L9F63_016188</name>
</gene>
<dbReference type="EMBL" id="JASPKZ010004195">
    <property type="protein sequence ID" value="KAJ9590802.1"/>
    <property type="molecule type" value="Genomic_DNA"/>
</dbReference>
<evidence type="ECO:0000313" key="2">
    <source>
        <dbReference type="Proteomes" id="UP001233999"/>
    </source>
</evidence>
<comment type="caution">
    <text evidence="1">The sequence shown here is derived from an EMBL/GenBank/DDBJ whole genome shotgun (WGS) entry which is preliminary data.</text>
</comment>
<proteinExistence type="predicted"/>
<feature type="non-terminal residue" evidence="1">
    <location>
        <position position="57"/>
    </location>
</feature>
<keyword evidence="2" id="KW-1185">Reference proteome</keyword>
<organism evidence="1 2">
    <name type="scientific">Diploptera punctata</name>
    <name type="common">Pacific beetle cockroach</name>
    <dbReference type="NCBI Taxonomy" id="6984"/>
    <lineage>
        <taxon>Eukaryota</taxon>
        <taxon>Metazoa</taxon>
        <taxon>Ecdysozoa</taxon>
        <taxon>Arthropoda</taxon>
        <taxon>Hexapoda</taxon>
        <taxon>Insecta</taxon>
        <taxon>Pterygota</taxon>
        <taxon>Neoptera</taxon>
        <taxon>Polyneoptera</taxon>
        <taxon>Dictyoptera</taxon>
        <taxon>Blattodea</taxon>
        <taxon>Blaberoidea</taxon>
        <taxon>Blaberidae</taxon>
        <taxon>Diplopterinae</taxon>
        <taxon>Diploptera</taxon>
    </lineage>
</organism>